<feature type="domain" description="FAS1" evidence="4">
    <location>
        <begin position="39"/>
        <end position="218"/>
    </location>
</feature>
<dbReference type="GO" id="GO:0000329">
    <property type="term" value="C:fungal-type vacuole membrane"/>
    <property type="evidence" value="ECO:0007669"/>
    <property type="project" value="TreeGrafter"/>
</dbReference>
<organism evidence="5 6">
    <name type="scientific">Ganoderma sinense ZZ0214-1</name>
    <dbReference type="NCBI Taxonomy" id="1077348"/>
    <lineage>
        <taxon>Eukaryota</taxon>
        <taxon>Fungi</taxon>
        <taxon>Dikarya</taxon>
        <taxon>Basidiomycota</taxon>
        <taxon>Agaricomycotina</taxon>
        <taxon>Agaricomycetes</taxon>
        <taxon>Polyporales</taxon>
        <taxon>Polyporaceae</taxon>
        <taxon>Ganoderma</taxon>
    </lineage>
</organism>
<evidence type="ECO:0000259" key="4">
    <source>
        <dbReference type="PROSITE" id="PS50213"/>
    </source>
</evidence>
<feature type="compositionally biased region" description="Pro residues" evidence="1">
    <location>
        <begin position="152"/>
        <end position="161"/>
    </location>
</feature>
<dbReference type="GO" id="GO:0016236">
    <property type="term" value="P:macroautophagy"/>
    <property type="evidence" value="ECO:0007669"/>
    <property type="project" value="TreeGrafter"/>
</dbReference>
<dbReference type="Proteomes" id="UP000230002">
    <property type="component" value="Unassembled WGS sequence"/>
</dbReference>
<feature type="domain" description="FAS1" evidence="4">
    <location>
        <begin position="221"/>
        <end position="356"/>
    </location>
</feature>
<feature type="transmembrane region" description="Helical" evidence="2">
    <location>
        <begin position="847"/>
        <end position="870"/>
    </location>
</feature>
<gene>
    <name evidence="5" type="ORF">GSI_06255</name>
</gene>
<dbReference type="PANTHER" id="PTHR10900">
    <property type="entry name" value="PERIOSTIN-RELATED"/>
    <property type="match status" value="1"/>
</dbReference>
<dbReference type="SMART" id="SM00554">
    <property type="entry name" value="FAS1"/>
    <property type="match status" value="5"/>
</dbReference>
<evidence type="ECO:0000256" key="2">
    <source>
        <dbReference type="SAM" id="Phobius"/>
    </source>
</evidence>
<dbReference type="InterPro" id="IPR000782">
    <property type="entry name" value="FAS1_domain"/>
</dbReference>
<proteinExistence type="predicted"/>
<feature type="chain" id="PRO_5013607415" description="FAS1 domain-containing protein" evidence="3">
    <location>
        <begin position="21"/>
        <end position="895"/>
    </location>
</feature>
<keyword evidence="2" id="KW-0472">Membrane</keyword>
<name>A0A2G8SCT0_9APHY</name>
<sequence length="895" mass="98204">MRPWSSIPIGLLAFLPLVAPAQLPLPLPLTPEAAPTIQSFTLLDALYNDTDYVFLIKLLQRARLIPTFNRLNGSTFFAPTNDAISRYAASNELWQLALRDDTQELHDNIQLQLRQQLFYHLVNYTLPLLPSEQTPQEHDTLLYPRETAGPPSQEPPPSPPWMPIQNGTLGTDPQRLRLSARDAAIWAGVDAFGNSGAKIVKDHVNTTNGLLLGLDAVLEMPPDLATVISRHPRLSYLHKILTPELKTFLNSTPTLSLFVPVDDAWNALPELQRLYLESEFASNDMERILNMHTVVDGSQQVKWSDSFRKPTNLSTIEGPDLKIVPTDSKVKVSHAELVEHDVYASNGVLHTINSLLLPPDALKVTPEKYLLTLNCTQFVSLIHSVHLTHLINDTEAKYTILAPRDDVIKIFGHDGLPHRGSEELKQFLQYHFIPGKWSPEKFENGMLVETVLEEAGLEGGNQVMAVEVDQNKASQAKAIRFAGAGVMDEVKINNTVVYFITHTLTPPVDVLEAALPNLDFSTFLAAVFSTNLAETLKTTPRTTILMAPNGAFTRLGVLVSNHLLSSSGKSDLDRVIRHHALLGVHYSDPLVNGSQRTFKTLEGSDVAVDRIGANRSVIFTSSGGWEDLQSGLQPMNMLTKTGVVHQVSDIMIPRSVHLTVGKLVKAAKGSTMSTMIQKAGFEWVLNGTSPPEGSKWDEMGLGASGWTLLCPHDDAFNNINLTELYSDQTRLEAIVAQHLIPTATAVPVEPHEGLIDTVVNNRPLPLDDSATYSTLQSTASAYGDIIIRVLGSKDGPQGTVIGIKGARGENGEQEWARIVAWGRSTTGSGTGGVVQIDRLLFPYAPSWYVQYGAPVGVGFGGVVLIGLFFWGVRWVWRRDTTEATYEPIGGFGSDD</sequence>
<dbReference type="AlphaFoldDB" id="A0A2G8SCT0"/>
<dbReference type="GO" id="GO:0005615">
    <property type="term" value="C:extracellular space"/>
    <property type="evidence" value="ECO:0007669"/>
    <property type="project" value="TreeGrafter"/>
</dbReference>
<keyword evidence="6" id="KW-1185">Reference proteome</keyword>
<keyword evidence="2" id="KW-1133">Transmembrane helix</keyword>
<keyword evidence="2" id="KW-0812">Transmembrane</keyword>
<feature type="domain" description="FAS1" evidence="4">
    <location>
        <begin position="507"/>
        <end position="651"/>
    </location>
</feature>
<keyword evidence="3" id="KW-0732">Signal</keyword>
<dbReference type="PANTHER" id="PTHR10900:SF77">
    <property type="entry name" value="FI19380P1"/>
    <property type="match status" value="1"/>
</dbReference>
<evidence type="ECO:0000313" key="5">
    <source>
        <dbReference type="EMBL" id="PIL31553.1"/>
    </source>
</evidence>
<feature type="domain" description="FAS1" evidence="4">
    <location>
        <begin position="362"/>
        <end position="504"/>
    </location>
</feature>
<protein>
    <recommendedName>
        <fullName evidence="4">FAS1 domain-containing protein</fullName>
    </recommendedName>
</protein>
<dbReference type="Gene3D" id="2.30.180.10">
    <property type="entry name" value="FAS1 domain"/>
    <property type="match status" value="5"/>
</dbReference>
<evidence type="ECO:0000256" key="1">
    <source>
        <dbReference type="SAM" id="MobiDB-lite"/>
    </source>
</evidence>
<dbReference type="EMBL" id="AYKW01000012">
    <property type="protein sequence ID" value="PIL31553.1"/>
    <property type="molecule type" value="Genomic_DNA"/>
</dbReference>
<feature type="region of interest" description="Disordered" evidence="1">
    <location>
        <begin position="142"/>
        <end position="161"/>
    </location>
</feature>
<accession>A0A2G8SCT0</accession>
<dbReference type="Pfam" id="PF02469">
    <property type="entry name" value="Fasciclin"/>
    <property type="match status" value="5"/>
</dbReference>
<feature type="signal peptide" evidence="3">
    <location>
        <begin position="1"/>
        <end position="20"/>
    </location>
</feature>
<dbReference type="PROSITE" id="PS50213">
    <property type="entry name" value="FAS1"/>
    <property type="match status" value="4"/>
</dbReference>
<reference evidence="5 6" key="1">
    <citation type="journal article" date="2015" name="Sci. Rep.">
        <title>Chromosome-level genome map provides insights into diverse defense mechanisms in the medicinal fungus Ganoderma sinense.</title>
        <authorList>
            <person name="Zhu Y."/>
            <person name="Xu J."/>
            <person name="Sun C."/>
            <person name="Zhou S."/>
            <person name="Xu H."/>
            <person name="Nelson D.R."/>
            <person name="Qian J."/>
            <person name="Song J."/>
            <person name="Luo H."/>
            <person name="Xiang L."/>
            <person name="Li Y."/>
            <person name="Xu Z."/>
            <person name="Ji A."/>
            <person name="Wang L."/>
            <person name="Lu S."/>
            <person name="Hayward A."/>
            <person name="Sun W."/>
            <person name="Li X."/>
            <person name="Schwartz D.C."/>
            <person name="Wang Y."/>
            <person name="Chen S."/>
        </authorList>
    </citation>
    <scope>NUCLEOTIDE SEQUENCE [LARGE SCALE GENOMIC DNA]</scope>
    <source>
        <strain evidence="5 6">ZZ0214-1</strain>
    </source>
</reference>
<dbReference type="InterPro" id="IPR036378">
    <property type="entry name" value="FAS1_dom_sf"/>
</dbReference>
<comment type="caution">
    <text evidence="5">The sequence shown here is derived from an EMBL/GenBank/DDBJ whole genome shotgun (WGS) entry which is preliminary data.</text>
</comment>
<evidence type="ECO:0000313" key="6">
    <source>
        <dbReference type="Proteomes" id="UP000230002"/>
    </source>
</evidence>
<dbReference type="SUPFAM" id="SSF82153">
    <property type="entry name" value="FAS1 domain"/>
    <property type="match status" value="5"/>
</dbReference>
<dbReference type="InterPro" id="IPR050904">
    <property type="entry name" value="Adhesion/Biosynth-related"/>
</dbReference>
<dbReference type="OrthoDB" id="14252at2759"/>
<evidence type="ECO:0000256" key="3">
    <source>
        <dbReference type="SAM" id="SignalP"/>
    </source>
</evidence>
<dbReference type="STRING" id="1077348.A0A2G8SCT0"/>